<evidence type="ECO:0000256" key="2">
    <source>
        <dbReference type="ARBA" id="ARBA00023125"/>
    </source>
</evidence>
<feature type="DNA-binding region" description="H-T-H motif" evidence="4">
    <location>
        <begin position="29"/>
        <end position="48"/>
    </location>
</feature>
<evidence type="ECO:0000256" key="1">
    <source>
        <dbReference type="ARBA" id="ARBA00023015"/>
    </source>
</evidence>
<dbReference type="Pfam" id="PF00440">
    <property type="entry name" value="TetR_N"/>
    <property type="match status" value="1"/>
</dbReference>
<dbReference type="InterPro" id="IPR036271">
    <property type="entry name" value="Tet_transcr_reg_TetR-rel_C_sf"/>
</dbReference>
<dbReference type="PRINTS" id="PR00455">
    <property type="entry name" value="HTHTETR"/>
</dbReference>
<keyword evidence="1" id="KW-0805">Transcription regulation</keyword>
<dbReference type="PROSITE" id="PS50977">
    <property type="entry name" value="HTH_TETR_2"/>
    <property type="match status" value="1"/>
</dbReference>
<dbReference type="Gene3D" id="1.10.357.10">
    <property type="entry name" value="Tetracycline Repressor, domain 2"/>
    <property type="match status" value="1"/>
</dbReference>
<feature type="domain" description="HTH tetR-type" evidence="5">
    <location>
        <begin position="6"/>
        <end position="66"/>
    </location>
</feature>
<name>A0ABV8GD94_9ACTN</name>
<dbReference type="PANTHER" id="PTHR47506">
    <property type="entry name" value="TRANSCRIPTIONAL REGULATORY PROTEIN"/>
    <property type="match status" value="1"/>
</dbReference>
<dbReference type="Proteomes" id="UP001595851">
    <property type="component" value="Unassembled WGS sequence"/>
</dbReference>
<reference evidence="7" key="1">
    <citation type="journal article" date="2019" name="Int. J. Syst. Evol. Microbiol.">
        <title>The Global Catalogue of Microorganisms (GCM) 10K type strain sequencing project: providing services to taxonomists for standard genome sequencing and annotation.</title>
        <authorList>
            <consortium name="The Broad Institute Genomics Platform"/>
            <consortium name="The Broad Institute Genome Sequencing Center for Infectious Disease"/>
            <person name="Wu L."/>
            <person name="Ma J."/>
        </authorList>
    </citation>
    <scope>NUCLEOTIDE SEQUENCE [LARGE SCALE GENOMIC DNA]</scope>
    <source>
        <strain evidence="7">TBRC 1276</strain>
    </source>
</reference>
<gene>
    <name evidence="6" type="ORF">ACFOY2_32185</name>
</gene>
<evidence type="ECO:0000259" key="5">
    <source>
        <dbReference type="PROSITE" id="PS50977"/>
    </source>
</evidence>
<proteinExistence type="predicted"/>
<keyword evidence="2 4" id="KW-0238">DNA-binding</keyword>
<dbReference type="RefSeq" id="WP_379531855.1">
    <property type="nucleotide sequence ID" value="NZ_JBHSBI010000018.1"/>
</dbReference>
<sequence>MARSKEFDPDVALREALELFWERGYEATSMADLVARLGVARASIYGTFGGKRELYLKALELYVADRNVVEPLAQPGPALPAIRTFLESYVAECLADELRRGCMVVNTAVEFGMRDAAVARKVAESWAGLEAVLAGALVRARAQGEIPAGKDPYALARFLLVLLQGVRVLGRADPDPRRLRDAVDQAMKTIEIQE</sequence>
<dbReference type="SUPFAM" id="SSF46689">
    <property type="entry name" value="Homeodomain-like"/>
    <property type="match status" value="1"/>
</dbReference>
<keyword evidence="3" id="KW-0804">Transcription</keyword>
<dbReference type="Gene3D" id="1.10.10.60">
    <property type="entry name" value="Homeodomain-like"/>
    <property type="match status" value="1"/>
</dbReference>
<evidence type="ECO:0000313" key="7">
    <source>
        <dbReference type="Proteomes" id="UP001595851"/>
    </source>
</evidence>
<dbReference type="EMBL" id="JBHSBI010000018">
    <property type="protein sequence ID" value="MFC4011930.1"/>
    <property type="molecule type" value="Genomic_DNA"/>
</dbReference>
<keyword evidence="7" id="KW-1185">Reference proteome</keyword>
<dbReference type="PANTHER" id="PTHR47506:SF1">
    <property type="entry name" value="HTH-TYPE TRANSCRIPTIONAL REGULATOR YJDC"/>
    <property type="match status" value="1"/>
</dbReference>
<evidence type="ECO:0000256" key="4">
    <source>
        <dbReference type="PROSITE-ProRule" id="PRU00335"/>
    </source>
</evidence>
<protein>
    <submittedName>
        <fullName evidence="6">TetR/AcrR family transcriptional regulator</fullName>
    </submittedName>
</protein>
<evidence type="ECO:0000313" key="6">
    <source>
        <dbReference type="EMBL" id="MFC4011930.1"/>
    </source>
</evidence>
<organism evidence="6 7">
    <name type="scientific">Nonomuraea purpurea</name>
    <dbReference type="NCBI Taxonomy" id="1849276"/>
    <lineage>
        <taxon>Bacteria</taxon>
        <taxon>Bacillati</taxon>
        <taxon>Actinomycetota</taxon>
        <taxon>Actinomycetes</taxon>
        <taxon>Streptosporangiales</taxon>
        <taxon>Streptosporangiaceae</taxon>
        <taxon>Nonomuraea</taxon>
    </lineage>
</organism>
<evidence type="ECO:0000256" key="3">
    <source>
        <dbReference type="ARBA" id="ARBA00023163"/>
    </source>
</evidence>
<dbReference type="SUPFAM" id="SSF48498">
    <property type="entry name" value="Tetracyclin repressor-like, C-terminal domain"/>
    <property type="match status" value="1"/>
</dbReference>
<dbReference type="InterPro" id="IPR011075">
    <property type="entry name" value="TetR_C"/>
</dbReference>
<dbReference type="InterPro" id="IPR001647">
    <property type="entry name" value="HTH_TetR"/>
</dbReference>
<dbReference type="Pfam" id="PF16925">
    <property type="entry name" value="TetR_C_13"/>
    <property type="match status" value="1"/>
</dbReference>
<dbReference type="InterPro" id="IPR009057">
    <property type="entry name" value="Homeodomain-like_sf"/>
</dbReference>
<accession>A0ABV8GD94</accession>
<comment type="caution">
    <text evidence="6">The sequence shown here is derived from an EMBL/GenBank/DDBJ whole genome shotgun (WGS) entry which is preliminary data.</text>
</comment>